<protein>
    <submittedName>
        <fullName evidence="2 3">Uncharacterized protein</fullName>
    </submittedName>
</protein>
<dbReference type="Proteomes" id="UP000014760">
    <property type="component" value="Unassembled WGS sequence"/>
</dbReference>
<dbReference type="EnsemblMetazoa" id="CapteT195553">
    <property type="protein sequence ID" value="CapteP195553"/>
    <property type="gene ID" value="CapteG195553"/>
</dbReference>
<reference evidence="3" key="3">
    <citation type="submission" date="2015-06" db="UniProtKB">
        <authorList>
            <consortium name="EnsemblMetazoa"/>
        </authorList>
    </citation>
    <scope>IDENTIFICATION</scope>
</reference>
<accession>R7UB35</accession>
<reference evidence="4" key="1">
    <citation type="submission" date="2012-12" db="EMBL/GenBank/DDBJ databases">
        <authorList>
            <person name="Hellsten U."/>
            <person name="Grimwood J."/>
            <person name="Chapman J.A."/>
            <person name="Shapiro H."/>
            <person name="Aerts A."/>
            <person name="Otillar R.P."/>
            <person name="Terry A.Y."/>
            <person name="Boore J.L."/>
            <person name="Simakov O."/>
            <person name="Marletaz F."/>
            <person name="Cho S.-J."/>
            <person name="Edsinger-Gonzales E."/>
            <person name="Havlak P."/>
            <person name="Kuo D.-H."/>
            <person name="Larsson T."/>
            <person name="Lv J."/>
            <person name="Arendt D."/>
            <person name="Savage R."/>
            <person name="Osoegawa K."/>
            <person name="de Jong P."/>
            <person name="Lindberg D.R."/>
            <person name="Seaver E.C."/>
            <person name="Weisblat D.A."/>
            <person name="Putnam N.H."/>
            <person name="Grigoriev I.V."/>
            <person name="Rokhsar D.S."/>
        </authorList>
    </citation>
    <scope>NUCLEOTIDE SEQUENCE</scope>
    <source>
        <strain evidence="4">I ESC-2004</strain>
    </source>
</reference>
<feature type="compositionally biased region" description="Basic residues" evidence="1">
    <location>
        <begin position="241"/>
        <end position="250"/>
    </location>
</feature>
<dbReference type="EMBL" id="AMQN01009451">
    <property type="status" value="NOT_ANNOTATED_CDS"/>
    <property type="molecule type" value="Genomic_DNA"/>
</dbReference>
<reference evidence="2 4" key="2">
    <citation type="journal article" date="2013" name="Nature">
        <title>Insights into bilaterian evolution from three spiralian genomes.</title>
        <authorList>
            <person name="Simakov O."/>
            <person name="Marletaz F."/>
            <person name="Cho S.J."/>
            <person name="Edsinger-Gonzales E."/>
            <person name="Havlak P."/>
            <person name="Hellsten U."/>
            <person name="Kuo D.H."/>
            <person name="Larsson T."/>
            <person name="Lv J."/>
            <person name="Arendt D."/>
            <person name="Savage R."/>
            <person name="Osoegawa K."/>
            <person name="de Jong P."/>
            <person name="Grimwood J."/>
            <person name="Chapman J.A."/>
            <person name="Shapiro H."/>
            <person name="Aerts A."/>
            <person name="Otillar R.P."/>
            <person name="Terry A.Y."/>
            <person name="Boore J.L."/>
            <person name="Grigoriev I.V."/>
            <person name="Lindberg D.R."/>
            <person name="Seaver E.C."/>
            <person name="Weisblat D.A."/>
            <person name="Putnam N.H."/>
            <person name="Rokhsar D.S."/>
        </authorList>
    </citation>
    <scope>NUCLEOTIDE SEQUENCE</scope>
    <source>
        <strain evidence="2 4">I ESC-2004</strain>
    </source>
</reference>
<sequence length="287" mass="32350">MHSKEMQRTSGALESAAYWHRHASMTRKFGSHYPVYDPVLSCIAYSLLTSPAKYTKQVIMQFFHPEELVSARNTLWEECDDDILSKLQKRQNISHMKGSLVTVGDLIEGIKSLDKADKLPYFAVEFNKLHRIPLSKPCETSSISICERLSKLEAKMAANENLCAENNCCIAGKSPARPSTERPISQPATHHHNDANKTHERTTQNQRSLKTQEQTWAAVAKNAVHTVNDNEGFTKVESRRRPTRPKRPQRIRGTATDSSAKLSAGPETVMMQIPNMSHVVTVKVTWL</sequence>
<evidence type="ECO:0000256" key="1">
    <source>
        <dbReference type="SAM" id="MobiDB-lite"/>
    </source>
</evidence>
<gene>
    <name evidence="2" type="ORF">CAPTEDRAFT_195553</name>
</gene>
<keyword evidence="4" id="KW-1185">Reference proteome</keyword>
<evidence type="ECO:0000313" key="4">
    <source>
        <dbReference type="Proteomes" id="UP000014760"/>
    </source>
</evidence>
<dbReference type="AlphaFoldDB" id="R7UB35"/>
<feature type="compositionally biased region" description="Basic and acidic residues" evidence="1">
    <location>
        <begin position="191"/>
        <end position="202"/>
    </location>
</feature>
<dbReference type="OrthoDB" id="7477592at2759"/>
<organism evidence="2">
    <name type="scientific">Capitella teleta</name>
    <name type="common">Polychaete worm</name>
    <dbReference type="NCBI Taxonomy" id="283909"/>
    <lineage>
        <taxon>Eukaryota</taxon>
        <taxon>Metazoa</taxon>
        <taxon>Spiralia</taxon>
        <taxon>Lophotrochozoa</taxon>
        <taxon>Annelida</taxon>
        <taxon>Polychaeta</taxon>
        <taxon>Sedentaria</taxon>
        <taxon>Scolecida</taxon>
        <taxon>Capitellidae</taxon>
        <taxon>Capitella</taxon>
    </lineage>
</organism>
<dbReference type="HOGENOM" id="CLU_970588_0_0_1"/>
<evidence type="ECO:0000313" key="2">
    <source>
        <dbReference type="EMBL" id="ELU01003.1"/>
    </source>
</evidence>
<evidence type="ECO:0000313" key="3">
    <source>
        <dbReference type="EnsemblMetazoa" id="CapteP195553"/>
    </source>
</evidence>
<feature type="region of interest" description="Disordered" evidence="1">
    <location>
        <begin position="174"/>
        <end position="211"/>
    </location>
</feature>
<proteinExistence type="predicted"/>
<feature type="region of interest" description="Disordered" evidence="1">
    <location>
        <begin position="229"/>
        <end position="261"/>
    </location>
</feature>
<dbReference type="EMBL" id="KB305458">
    <property type="protein sequence ID" value="ELU01003.1"/>
    <property type="molecule type" value="Genomic_DNA"/>
</dbReference>
<name>R7UB35_CAPTE</name>